<accession>A0A520MTR8</accession>
<keyword evidence="1 3" id="KW-0378">Hydrolase</keyword>
<dbReference type="SUPFAM" id="SSF56281">
    <property type="entry name" value="Metallo-hydrolase/oxidoreductase"/>
    <property type="match status" value="1"/>
</dbReference>
<dbReference type="Proteomes" id="UP000320146">
    <property type="component" value="Unassembled WGS sequence"/>
</dbReference>
<dbReference type="CDD" id="cd07719">
    <property type="entry name" value="arylsulfatase_AtsA-like_MBL-fold"/>
    <property type="match status" value="1"/>
</dbReference>
<dbReference type="InterPro" id="IPR036866">
    <property type="entry name" value="RibonucZ/Hydroxyglut_hydro"/>
</dbReference>
<name>A0A520MTR8_9GAMM</name>
<dbReference type="GO" id="GO:0042781">
    <property type="term" value="F:3'-tRNA processing endoribonuclease activity"/>
    <property type="evidence" value="ECO:0007669"/>
    <property type="project" value="TreeGrafter"/>
</dbReference>
<dbReference type="EMBL" id="SHBL01000005">
    <property type="protein sequence ID" value="RZO24586.1"/>
    <property type="molecule type" value="Genomic_DNA"/>
</dbReference>
<evidence type="ECO:0000256" key="1">
    <source>
        <dbReference type="ARBA" id="ARBA00022801"/>
    </source>
</evidence>
<dbReference type="InterPro" id="IPR001279">
    <property type="entry name" value="Metallo-B-lactamas"/>
</dbReference>
<gene>
    <name evidence="3" type="ORF">EVA99_01170</name>
</gene>
<evidence type="ECO:0000259" key="2">
    <source>
        <dbReference type="SMART" id="SM00849"/>
    </source>
</evidence>
<proteinExistence type="predicted"/>
<organism evidence="3 4">
    <name type="scientific">SAR86 cluster bacterium</name>
    <dbReference type="NCBI Taxonomy" id="2030880"/>
    <lineage>
        <taxon>Bacteria</taxon>
        <taxon>Pseudomonadati</taxon>
        <taxon>Pseudomonadota</taxon>
        <taxon>Gammaproteobacteria</taxon>
        <taxon>SAR86 cluster</taxon>
    </lineage>
</organism>
<dbReference type="PANTHER" id="PTHR46018">
    <property type="entry name" value="ZINC PHOSPHODIESTERASE ELAC PROTEIN 1"/>
    <property type="match status" value="1"/>
</dbReference>
<evidence type="ECO:0000313" key="4">
    <source>
        <dbReference type="Proteomes" id="UP000320146"/>
    </source>
</evidence>
<dbReference type="PANTHER" id="PTHR46018:SF2">
    <property type="entry name" value="ZINC PHOSPHODIESTERASE ELAC PROTEIN 1"/>
    <property type="match status" value="1"/>
</dbReference>
<dbReference type="SMART" id="SM00849">
    <property type="entry name" value="Lactamase_B"/>
    <property type="match status" value="1"/>
</dbReference>
<dbReference type="Pfam" id="PF12706">
    <property type="entry name" value="Lactamase_B_2"/>
    <property type="match status" value="1"/>
</dbReference>
<dbReference type="InterPro" id="IPR044094">
    <property type="entry name" value="AtsA-like_MBL-fold"/>
</dbReference>
<dbReference type="Gene3D" id="3.60.15.10">
    <property type="entry name" value="Ribonuclease Z/Hydroxyacylglutathione hydrolase-like"/>
    <property type="match status" value="1"/>
</dbReference>
<dbReference type="AlphaFoldDB" id="A0A520MTR8"/>
<protein>
    <submittedName>
        <fullName evidence="3">MBL fold metallo-hydrolase</fullName>
    </submittedName>
</protein>
<reference evidence="3 4" key="1">
    <citation type="submission" date="2019-02" db="EMBL/GenBank/DDBJ databases">
        <title>Prokaryotic population dynamics and viral predation in marine succession experiment using metagenomics: the confinement effect.</title>
        <authorList>
            <person name="Haro-Moreno J.M."/>
            <person name="Rodriguez-Valera F."/>
            <person name="Lopez-Perez M."/>
        </authorList>
    </citation>
    <scope>NUCLEOTIDE SEQUENCE [LARGE SCALE GENOMIC DNA]</scope>
    <source>
        <strain evidence="3">MED-G166</strain>
    </source>
</reference>
<sequence>MIRLFFLIFFILSLGAETKVFVLGSGTPNPDPDRGGSSYLIMVDKTPYLIDFGAGVVRNFAGLTKEWGGDLEVDTTSIEHAFLTHMHSDHTLGLSDLIITPWIMGKTKSLKLHGPKELDLMAKNIINAYAFDINYRINGTQPQNSTGYKYDFFEIYDGYIYKNEEIKLEAFKNSHGELEKSFGFVVTTDDLKIVFSGDTAPSMKLIEKSKGADILVHEVFSETGFLKKTPDWQIYHAAHHTSPKQLGSIANKIKPKKLVLSHILYWGATESEIKLEVAKYYDGDIEVATDLLRIH</sequence>
<feature type="domain" description="Metallo-beta-lactamase" evidence="2">
    <location>
        <begin position="35"/>
        <end position="239"/>
    </location>
</feature>
<evidence type="ECO:0000313" key="3">
    <source>
        <dbReference type="EMBL" id="RZO24586.1"/>
    </source>
</evidence>
<comment type="caution">
    <text evidence="3">The sequence shown here is derived from an EMBL/GenBank/DDBJ whole genome shotgun (WGS) entry which is preliminary data.</text>
</comment>